<reference evidence="2" key="1">
    <citation type="journal article" date="2020" name="Stud. Mycol.">
        <title>101 Dothideomycetes genomes: a test case for predicting lifestyles and emergence of pathogens.</title>
        <authorList>
            <person name="Haridas S."/>
            <person name="Albert R."/>
            <person name="Binder M."/>
            <person name="Bloem J."/>
            <person name="Labutti K."/>
            <person name="Salamov A."/>
            <person name="Andreopoulos B."/>
            <person name="Baker S."/>
            <person name="Barry K."/>
            <person name="Bills G."/>
            <person name="Bluhm B."/>
            <person name="Cannon C."/>
            <person name="Castanera R."/>
            <person name="Culley D."/>
            <person name="Daum C."/>
            <person name="Ezra D."/>
            <person name="Gonzalez J."/>
            <person name="Henrissat B."/>
            <person name="Kuo A."/>
            <person name="Liang C."/>
            <person name="Lipzen A."/>
            <person name="Lutzoni F."/>
            <person name="Magnuson J."/>
            <person name="Mondo S."/>
            <person name="Nolan M."/>
            <person name="Ohm R."/>
            <person name="Pangilinan J."/>
            <person name="Park H.-J."/>
            <person name="Ramirez L."/>
            <person name="Alfaro M."/>
            <person name="Sun H."/>
            <person name="Tritt A."/>
            <person name="Yoshinaga Y."/>
            <person name="Zwiers L.-H."/>
            <person name="Turgeon B."/>
            <person name="Goodwin S."/>
            <person name="Spatafora J."/>
            <person name="Crous P."/>
            <person name="Grigoriev I."/>
        </authorList>
    </citation>
    <scope>NUCLEOTIDE SEQUENCE</scope>
    <source>
        <strain evidence="2">CBS 675.92</strain>
    </source>
</reference>
<evidence type="ECO:0000313" key="2">
    <source>
        <dbReference type="EMBL" id="KAF1958502.1"/>
    </source>
</evidence>
<dbReference type="EMBL" id="ML976987">
    <property type="protein sequence ID" value="KAF1958502.1"/>
    <property type="molecule type" value="Genomic_DNA"/>
</dbReference>
<organism evidence="2 3">
    <name type="scientific">Byssothecium circinans</name>
    <dbReference type="NCBI Taxonomy" id="147558"/>
    <lineage>
        <taxon>Eukaryota</taxon>
        <taxon>Fungi</taxon>
        <taxon>Dikarya</taxon>
        <taxon>Ascomycota</taxon>
        <taxon>Pezizomycotina</taxon>
        <taxon>Dothideomycetes</taxon>
        <taxon>Pleosporomycetidae</taxon>
        <taxon>Pleosporales</taxon>
        <taxon>Massarineae</taxon>
        <taxon>Massarinaceae</taxon>
        <taxon>Byssothecium</taxon>
    </lineage>
</organism>
<sequence>MKSSLSTTARRLLSLQYPTTALDLPPLTYIAATRPSTRPNRASHLHVTSRPVPPQQTPSDPIEPSLIFSDLLPPPSLTGRSPATLEKRPSASSERLVVWFWSSLIPAGVAARLKKSFVVAGWVGGCVGCSCWSGRAWQGVVVTLLLSSCALHGLCLWAVDSYSYWAYGRCTACSATVSQNPPVHQAQLRPKVCTPPSSSLPTLASAFDGLLARESRLHALVVVGVVVVVPHAPAPPPSARGSPISVPRAVYDVHSVQRALSLHVYPPTPPRFHERVNGRAAGGWRTK</sequence>
<keyword evidence="3" id="KW-1185">Reference proteome</keyword>
<name>A0A6A5U3T3_9PLEO</name>
<dbReference type="Proteomes" id="UP000800035">
    <property type="component" value="Unassembled WGS sequence"/>
</dbReference>
<evidence type="ECO:0000313" key="3">
    <source>
        <dbReference type="Proteomes" id="UP000800035"/>
    </source>
</evidence>
<proteinExistence type="predicted"/>
<protein>
    <submittedName>
        <fullName evidence="2">Uncharacterized protein</fullName>
    </submittedName>
</protein>
<feature type="region of interest" description="Disordered" evidence="1">
    <location>
        <begin position="267"/>
        <end position="287"/>
    </location>
</feature>
<feature type="region of interest" description="Disordered" evidence="1">
    <location>
        <begin position="35"/>
        <end position="59"/>
    </location>
</feature>
<dbReference type="AlphaFoldDB" id="A0A6A5U3T3"/>
<accession>A0A6A5U3T3</accession>
<evidence type="ECO:0000256" key="1">
    <source>
        <dbReference type="SAM" id="MobiDB-lite"/>
    </source>
</evidence>
<gene>
    <name evidence="2" type="ORF">CC80DRAFT_503249</name>
</gene>